<keyword evidence="13" id="KW-1185">Reference proteome</keyword>
<evidence type="ECO:0000256" key="9">
    <source>
        <dbReference type="PIRSR" id="PIRSR617736-1"/>
    </source>
</evidence>
<dbReference type="InterPro" id="IPR001360">
    <property type="entry name" value="Glyco_hydro_1"/>
</dbReference>
<name>A0A0U5JDH6_9BACT</name>
<dbReference type="GO" id="GO:0030245">
    <property type="term" value="P:cellulose catabolic process"/>
    <property type="evidence" value="ECO:0007669"/>
    <property type="project" value="UniProtKB-KW"/>
</dbReference>
<dbReference type="Proteomes" id="UP000069902">
    <property type="component" value="Chromosome cPNK"/>
</dbReference>
<dbReference type="NCBIfam" id="TIGR03356">
    <property type="entry name" value="BGL"/>
    <property type="match status" value="1"/>
</dbReference>
<protein>
    <recommendedName>
        <fullName evidence="3 11">Beta-glucosidase</fullName>
        <ecNumber evidence="3 11">3.2.1.21</ecNumber>
    </recommendedName>
</protein>
<sequence length="455" mass="52526">MAMNMPRRNFSFPKDFLWGTATSAYQIEGGVKLSNRQDSIWDTFCRYPGNILNGENGDIACGHYQRWEDDIILMSKLGIKAYRFSIAWTRIIPEETGAINSEGLNFYDRLIDTLLKYGIEPIITLYHWDLPERLQKQGGWASRGVIEPFLHYALTCFSHFSDRVKIWITHNEPWVIAMLGYRWGIHAPGVKDVQHSLQAAHHLLLSHGMVVEAMRAHSPNFLGKIGIALNLSPVYPIDPSKEADQLAAKQYGWMLNDFFLDALFLGAYPQEILAKYPELNQIIQAEDMKRICVPLDFLGINYYTRTLVKGFEKEGQLESEVVALPNAHSTMWEFYPQGLSEIIEWVWERYHPREIMITENGTALDDELSATQEVLDDRRIEYFQAHLQELHKLIDRSIPISGYFAWSLLDNFEWSFGYQKRFGLVYVDFPTLKRIPKKSATWFGSVSKNNAIAIN</sequence>
<feature type="binding site" evidence="10">
    <location>
        <position position="127"/>
    </location>
    <ligand>
        <name>substrate</name>
    </ligand>
</feature>
<organism evidence="12 13">
    <name type="scientific">Candidatus Protochlamydia naegleriophila</name>
    <dbReference type="NCBI Taxonomy" id="389348"/>
    <lineage>
        <taxon>Bacteria</taxon>
        <taxon>Pseudomonadati</taxon>
        <taxon>Chlamydiota</taxon>
        <taxon>Chlamydiia</taxon>
        <taxon>Parachlamydiales</taxon>
        <taxon>Parachlamydiaceae</taxon>
        <taxon>Candidatus Protochlamydia</taxon>
    </lineage>
</organism>
<gene>
    <name evidence="12" type="primary">bgl</name>
    <name evidence="12" type="ORF">PNK_1555</name>
</gene>
<feature type="binding site" evidence="10">
    <location>
        <position position="406"/>
    </location>
    <ligand>
        <name>substrate</name>
    </ligand>
</feature>
<accession>A0A0U5JDH6</accession>
<evidence type="ECO:0000256" key="1">
    <source>
        <dbReference type="ARBA" id="ARBA00000448"/>
    </source>
</evidence>
<feature type="active site" description="Nucleophile" evidence="9">
    <location>
        <position position="359"/>
    </location>
</feature>
<dbReference type="EMBL" id="LN879502">
    <property type="protein sequence ID" value="CUI17165.1"/>
    <property type="molecule type" value="Genomic_DNA"/>
</dbReference>
<proteinExistence type="inferred from homology"/>
<dbReference type="FunCoup" id="A0A0U5JDH6">
    <property type="interactions" value="304"/>
</dbReference>
<feature type="binding site" evidence="10">
    <location>
        <position position="303"/>
    </location>
    <ligand>
        <name>substrate</name>
    </ligand>
</feature>
<dbReference type="PRINTS" id="PR00131">
    <property type="entry name" value="GLHYDRLASE1"/>
</dbReference>
<dbReference type="PROSITE" id="PS00653">
    <property type="entry name" value="GLYCOSYL_HYDROL_F1_2"/>
    <property type="match status" value="1"/>
</dbReference>
<dbReference type="AlphaFoldDB" id="A0A0U5JDH6"/>
<evidence type="ECO:0000256" key="7">
    <source>
        <dbReference type="ARBA" id="ARBA00023295"/>
    </source>
</evidence>
<evidence type="ECO:0000256" key="5">
    <source>
        <dbReference type="ARBA" id="ARBA00023001"/>
    </source>
</evidence>
<dbReference type="KEGG" id="pnl:PNK_1555"/>
<dbReference type="Pfam" id="PF00232">
    <property type="entry name" value="Glyco_hydro_1"/>
    <property type="match status" value="1"/>
</dbReference>
<feature type="binding site" evidence="10">
    <location>
        <position position="171"/>
    </location>
    <ligand>
        <name>substrate</name>
    </ligand>
</feature>
<keyword evidence="8" id="KW-0624">Polysaccharide degradation</keyword>
<feature type="binding site" evidence="10">
    <location>
        <begin position="413"/>
        <end position="414"/>
    </location>
    <ligand>
        <name>substrate</name>
    </ligand>
</feature>
<dbReference type="RefSeq" id="WP_197560201.1">
    <property type="nucleotide sequence ID" value="NZ_LN879502.1"/>
</dbReference>
<keyword evidence="4 11" id="KW-0378">Hydrolase</keyword>
<evidence type="ECO:0000256" key="8">
    <source>
        <dbReference type="ARBA" id="ARBA00023326"/>
    </source>
</evidence>
<keyword evidence="7 11" id="KW-0326">Glycosidase</keyword>
<reference evidence="13" key="1">
    <citation type="submission" date="2015-09" db="EMBL/GenBank/DDBJ databases">
        <authorList>
            <person name="Bertelli C."/>
        </authorList>
    </citation>
    <scope>NUCLEOTIDE SEQUENCE [LARGE SCALE GENOMIC DNA]</scope>
    <source>
        <strain evidence="13">KNic</strain>
    </source>
</reference>
<comment type="catalytic activity">
    <reaction evidence="1 11">
        <text>Hydrolysis of terminal, non-reducing beta-D-glucosyl residues with release of beta-D-glucose.</text>
        <dbReference type="EC" id="3.2.1.21"/>
    </reaction>
</comment>
<dbReference type="PATRIC" id="fig|389348.3.peg.1742"/>
<dbReference type="GO" id="GO:0005829">
    <property type="term" value="C:cytosol"/>
    <property type="evidence" value="ECO:0007669"/>
    <property type="project" value="TreeGrafter"/>
</dbReference>
<evidence type="ECO:0000256" key="3">
    <source>
        <dbReference type="ARBA" id="ARBA00012744"/>
    </source>
</evidence>
<evidence type="ECO:0000256" key="10">
    <source>
        <dbReference type="PIRSR" id="PIRSR617736-2"/>
    </source>
</evidence>
<dbReference type="STRING" id="389348.PNK_1555"/>
<keyword evidence="5" id="KW-0136">Cellulose degradation</keyword>
<dbReference type="PANTHER" id="PTHR10353">
    <property type="entry name" value="GLYCOSYL HYDROLASE"/>
    <property type="match status" value="1"/>
</dbReference>
<evidence type="ECO:0000256" key="11">
    <source>
        <dbReference type="RuleBase" id="RU361175"/>
    </source>
</evidence>
<comment type="similarity">
    <text evidence="2 11">Belongs to the glycosyl hydrolase 1 family.</text>
</comment>
<keyword evidence="6" id="KW-0119">Carbohydrate metabolism</keyword>
<dbReference type="SUPFAM" id="SSF51445">
    <property type="entry name" value="(Trans)glycosidases"/>
    <property type="match status" value="1"/>
</dbReference>
<feature type="binding site" evidence="10">
    <location>
        <position position="26"/>
    </location>
    <ligand>
        <name>substrate</name>
    </ligand>
</feature>
<dbReference type="InParanoid" id="A0A0U5JDH6"/>
<dbReference type="Gene3D" id="3.20.20.80">
    <property type="entry name" value="Glycosidases"/>
    <property type="match status" value="1"/>
</dbReference>
<dbReference type="GO" id="GO:0008422">
    <property type="term" value="F:beta-glucosidase activity"/>
    <property type="evidence" value="ECO:0007669"/>
    <property type="project" value="UniProtKB-EC"/>
</dbReference>
<dbReference type="FunFam" id="3.20.20.80:FF:000004">
    <property type="entry name" value="Beta-glucosidase 6-phospho-beta-glucosidase"/>
    <property type="match status" value="1"/>
</dbReference>
<dbReference type="EC" id="3.2.1.21" evidence="3 11"/>
<evidence type="ECO:0000313" key="12">
    <source>
        <dbReference type="EMBL" id="CUI17165.1"/>
    </source>
</evidence>
<dbReference type="InterPro" id="IPR017736">
    <property type="entry name" value="Glyco_hydro_1_beta-glucosidase"/>
</dbReference>
<dbReference type="PANTHER" id="PTHR10353:SF36">
    <property type="entry name" value="LP05116P"/>
    <property type="match status" value="1"/>
</dbReference>
<evidence type="ECO:0000256" key="6">
    <source>
        <dbReference type="ARBA" id="ARBA00023277"/>
    </source>
</evidence>
<evidence type="ECO:0000256" key="2">
    <source>
        <dbReference type="ARBA" id="ARBA00010838"/>
    </source>
</evidence>
<evidence type="ECO:0000256" key="4">
    <source>
        <dbReference type="ARBA" id="ARBA00022801"/>
    </source>
</evidence>
<feature type="active site" description="Proton donor" evidence="9">
    <location>
        <position position="172"/>
    </location>
</feature>
<evidence type="ECO:0000313" key="13">
    <source>
        <dbReference type="Proteomes" id="UP000069902"/>
    </source>
</evidence>
<dbReference type="InterPro" id="IPR033132">
    <property type="entry name" value="GH_1_N_CS"/>
</dbReference>
<dbReference type="InterPro" id="IPR017853">
    <property type="entry name" value="GH"/>
</dbReference>